<evidence type="ECO:0000313" key="2">
    <source>
        <dbReference type="EMBL" id="MBR0668302.1"/>
    </source>
</evidence>
<proteinExistence type="predicted"/>
<evidence type="ECO:0000256" key="1">
    <source>
        <dbReference type="SAM" id="SignalP"/>
    </source>
</evidence>
<dbReference type="EMBL" id="JAAGBB010000053">
    <property type="protein sequence ID" value="MBR0668302.1"/>
    <property type="molecule type" value="Genomic_DNA"/>
</dbReference>
<dbReference type="InterPro" id="IPR021557">
    <property type="entry name" value="DUF3016"/>
</dbReference>
<organism evidence="2 3">
    <name type="scientific">Plastoroseomonas hellenica</name>
    <dbReference type="NCBI Taxonomy" id="2687306"/>
    <lineage>
        <taxon>Bacteria</taxon>
        <taxon>Pseudomonadati</taxon>
        <taxon>Pseudomonadota</taxon>
        <taxon>Alphaproteobacteria</taxon>
        <taxon>Acetobacterales</taxon>
        <taxon>Acetobacteraceae</taxon>
        <taxon>Plastoroseomonas</taxon>
    </lineage>
</organism>
<sequence>MRMLRSLALGGAALLAAGGARAEVTVSFLEPGRYTDANLATDRPVGADAPALQALRRQFERLGRRLPPGRSLRIEILDVDLAGRFEPWRVQAPNLRVMTGATWPRLRLRYVLEGEGRVLARGEEDVTDRTYLDRGGSIRSGDRLPYEERMLEDWFAWRIARVGSGT</sequence>
<dbReference type="Proteomes" id="UP001196870">
    <property type="component" value="Unassembled WGS sequence"/>
</dbReference>
<feature type="signal peptide" evidence="1">
    <location>
        <begin position="1"/>
        <end position="22"/>
    </location>
</feature>
<reference evidence="3" key="1">
    <citation type="journal article" date="2021" name="Syst. Appl. Microbiol.">
        <title>Roseomonas hellenica sp. nov., isolated from roots of wild-growing Alkanna tinctoria.</title>
        <authorList>
            <person name="Rat A."/>
            <person name="Naranjo H.D."/>
            <person name="Lebbe L."/>
            <person name="Cnockaert M."/>
            <person name="Krigas N."/>
            <person name="Grigoriadou K."/>
            <person name="Maloupa E."/>
            <person name="Willems A."/>
        </authorList>
    </citation>
    <scope>NUCLEOTIDE SEQUENCE [LARGE SCALE GENOMIC DNA]</scope>
    <source>
        <strain evidence="3">LMG 31523</strain>
    </source>
</reference>
<protein>
    <submittedName>
        <fullName evidence="2">DUF3016 domain-containing protein</fullName>
    </submittedName>
</protein>
<name>A0ABS5F6W0_9PROT</name>
<accession>A0ABS5F6W0</accession>
<evidence type="ECO:0000313" key="3">
    <source>
        <dbReference type="Proteomes" id="UP001196870"/>
    </source>
</evidence>
<keyword evidence="3" id="KW-1185">Reference proteome</keyword>
<feature type="chain" id="PRO_5045167495" evidence="1">
    <location>
        <begin position="23"/>
        <end position="166"/>
    </location>
</feature>
<dbReference type="Pfam" id="PF11454">
    <property type="entry name" value="DUF3016"/>
    <property type="match status" value="1"/>
</dbReference>
<gene>
    <name evidence="2" type="ORF">GXW71_28375</name>
</gene>
<comment type="caution">
    <text evidence="2">The sequence shown here is derived from an EMBL/GenBank/DDBJ whole genome shotgun (WGS) entry which is preliminary data.</text>
</comment>
<keyword evidence="1" id="KW-0732">Signal</keyword>
<dbReference type="RefSeq" id="WP_211856079.1">
    <property type="nucleotide sequence ID" value="NZ_JAAGBB010000053.1"/>
</dbReference>